<name>A0A836C0K0_9CHLO</name>
<feature type="region of interest" description="Disordered" evidence="1">
    <location>
        <begin position="364"/>
        <end position="389"/>
    </location>
</feature>
<dbReference type="EMBL" id="JAEHOE010000022">
    <property type="protein sequence ID" value="KAG2495820.1"/>
    <property type="molecule type" value="Genomic_DNA"/>
</dbReference>
<evidence type="ECO:0000256" key="1">
    <source>
        <dbReference type="SAM" id="MobiDB-lite"/>
    </source>
</evidence>
<evidence type="ECO:0000313" key="2">
    <source>
        <dbReference type="EMBL" id="KAG2495820.1"/>
    </source>
</evidence>
<protein>
    <submittedName>
        <fullName evidence="2">Uncharacterized protein</fullName>
    </submittedName>
</protein>
<evidence type="ECO:0000313" key="3">
    <source>
        <dbReference type="Proteomes" id="UP000612055"/>
    </source>
</evidence>
<organism evidence="2 3">
    <name type="scientific">Edaphochlamys debaryana</name>
    <dbReference type="NCBI Taxonomy" id="47281"/>
    <lineage>
        <taxon>Eukaryota</taxon>
        <taxon>Viridiplantae</taxon>
        <taxon>Chlorophyta</taxon>
        <taxon>core chlorophytes</taxon>
        <taxon>Chlorophyceae</taxon>
        <taxon>CS clade</taxon>
        <taxon>Chlamydomonadales</taxon>
        <taxon>Chlamydomonadales incertae sedis</taxon>
        <taxon>Edaphochlamys</taxon>
    </lineage>
</organism>
<feature type="region of interest" description="Disordered" evidence="1">
    <location>
        <begin position="663"/>
        <end position="684"/>
    </location>
</feature>
<dbReference type="OrthoDB" id="562644at2759"/>
<proteinExistence type="predicted"/>
<reference evidence="2" key="1">
    <citation type="journal article" date="2020" name="bioRxiv">
        <title>Comparative genomics of Chlamydomonas.</title>
        <authorList>
            <person name="Craig R.J."/>
            <person name="Hasan A.R."/>
            <person name="Ness R.W."/>
            <person name="Keightley P.D."/>
        </authorList>
    </citation>
    <scope>NUCLEOTIDE SEQUENCE</scope>
    <source>
        <strain evidence="2">CCAP 11/70</strain>
    </source>
</reference>
<feature type="region of interest" description="Disordered" evidence="1">
    <location>
        <begin position="55"/>
        <end position="87"/>
    </location>
</feature>
<gene>
    <name evidence="2" type="ORF">HYH03_006060</name>
</gene>
<feature type="region of interest" description="Disordered" evidence="1">
    <location>
        <begin position="474"/>
        <end position="496"/>
    </location>
</feature>
<keyword evidence="3" id="KW-1185">Reference proteome</keyword>
<dbReference type="AlphaFoldDB" id="A0A836C0K0"/>
<accession>A0A836C0K0</accession>
<dbReference type="Proteomes" id="UP000612055">
    <property type="component" value="Unassembled WGS sequence"/>
</dbReference>
<comment type="caution">
    <text evidence="2">The sequence shown here is derived from an EMBL/GenBank/DDBJ whole genome shotgun (WGS) entry which is preliminary data.</text>
</comment>
<sequence>MSDEGSPRIVFAEEEEITGRLDLYQTGKEPIFLDQHSSVRLHRLTEERARAAAVAAAHLAQHRRRQQSSFTDSDSDDEAGSMAREQTTETACLTAGGMGLQSISSELMSTEAEPWSLVSSMSLATIAASTAASSCSPQRLADVVGSLAAPRAAAVQRSDERLPDPHPFDAWRPYLPSWDIARSRVWAMAEAAVAQHITVRPEHLAAPTGRSTAPAAVVAISKAATKAALDNATAAAATAAALTVVGTVAGGGGSAADAAPHPSQAPVMTERPSISCLVNLPPGLIFTSPTTPTAAGPSWGASAGYGCTTAATPGTRSFPAALLGPDVVFGVEAVAPSPRTGRLGVSWAPVPTVGALPPARSADEAAAAGKAGPRGGCRSLPPTPAGMGPRALTLLPSRSYHTAGLPRHLLGRQRSGLLSIGGLYTRITTRSSGGAADVGGDVAAAALAAAASAGGSADLNGTVGRAVRALAKRMTRETGSDAQQTGGGGGVGAGDSPVSAPTPFAHFAVDATGNGSGAVDFSSSNGGTLNGAASTALTEKSSVTGSIAGLIAQALTDVLVGPNASACTRHGVGRRVRAVVAGASVAWVAVNVFTVAQALGGVDFSHDLPNSTKAILDLLFNWPNFGEVACELAEIGMAVSLGMAQGPAHDSLDEACEAEELWREGLDHGEEAREPAAEAHESSG</sequence>